<dbReference type="Pfam" id="PF03729">
    <property type="entry name" value="DUF308"/>
    <property type="match status" value="1"/>
</dbReference>
<evidence type="ECO:0008006" key="4">
    <source>
        <dbReference type="Google" id="ProtNLM"/>
    </source>
</evidence>
<dbReference type="OrthoDB" id="4741344at2"/>
<reference evidence="2 3" key="1">
    <citation type="submission" date="2017-02" db="EMBL/GenBank/DDBJ databases">
        <title>The new phylogeny of genus Mycobacterium.</title>
        <authorList>
            <person name="Tortoli E."/>
            <person name="Trovato A."/>
            <person name="Cirillo D.M."/>
        </authorList>
    </citation>
    <scope>NUCLEOTIDE SEQUENCE [LARGE SCALE GENOMIC DNA]</scope>
    <source>
        <strain evidence="2 3">DSM 45578</strain>
    </source>
</reference>
<evidence type="ECO:0000313" key="2">
    <source>
        <dbReference type="EMBL" id="ORA01999.1"/>
    </source>
</evidence>
<accession>A0A1W9YPR4</accession>
<keyword evidence="1" id="KW-0812">Transmembrane</keyword>
<feature type="transmembrane region" description="Helical" evidence="1">
    <location>
        <begin position="31"/>
        <end position="50"/>
    </location>
</feature>
<name>A0A1W9YPR4_MYCBA</name>
<evidence type="ECO:0000256" key="1">
    <source>
        <dbReference type="SAM" id="Phobius"/>
    </source>
</evidence>
<sequence length="103" mass="11208">MPDTSKDPVDHSRTYRQHAGEAMKAGKNAPGIVSVGLGVLAMVIGLFSFANGTRTAGVVAVILAVVLIAGGLFWLNRFHRKVKEQQVEWHRDNPEVPYEPPTS</sequence>
<dbReference type="InterPro" id="IPR005325">
    <property type="entry name" value="DUF308_memb"/>
</dbReference>
<comment type="caution">
    <text evidence="2">The sequence shown here is derived from an EMBL/GenBank/DDBJ whole genome shotgun (WGS) entry which is preliminary data.</text>
</comment>
<dbReference type="AlphaFoldDB" id="A0A1W9YPR4"/>
<gene>
    <name evidence="2" type="ORF">BST17_25675</name>
</gene>
<keyword evidence="1" id="KW-1133">Transmembrane helix</keyword>
<dbReference type="STRING" id="564198.BST17_25675"/>
<dbReference type="RefSeq" id="WP_083061727.1">
    <property type="nucleotide sequence ID" value="NZ_JACKVM010000005.1"/>
</dbReference>
<keyword evidence="1" id="KW-0472">Membrane</keyword>
<proteinExistence type="predicted"/>
<dbReference type="Proteomes" id="UP000192366">
    <property type="component" value="Unassembled WGS sequence"/>
</dbReference>
<organism evidence="2 3">
    <name type="scientific">Mycolicibacterium bacteremicum</name>
    <name type="common">Mycobacterium bacteremicum</name>
    <dbReference type="NCBI Taxonomy" id="564198"/>
    <lineage>
        <taxon>Bacteria</taxon>
        <taxon>Bacillati</taxon>
        <taxon>Actinomycetota</taxon>
        <taxon>Actinomycetes</taxon>
        <taxon>Mycobacteriales</taxon>
        <taxon>Mycobacteriaceae</taxon>
        <taxon>Mycolicibacterium</taxon>
    </lineage>
</organism>
<keyword evidence="3" id="KW-1185">Reference proteome</keyword>
<dbReference type="EMBL" id="MVHJ01000036">
    <property type="protein sequence ID" value="ORA01999.1"/>
    <property type="molecule type" value="Genomic_DNA"/>
</dbReference>
<protein>
    <recommendedName>
        <fullName evidence="4">UsfY protein</fullName>
    </recommendedName>
</protein>
<evidence type="ECO:0000313" key="3">
    <source>
        <dbReference type="Proteomes" id="UP000192366"/>
    </source>
</evidence>
<feature type="transmembrane region" description="Helical" evidence="1">
    <location>
        <begin position="56"/>
        <end position="75"/>
    </location>
</feature>